<dbReference type="GO" id="GO:0020037">
    <property type="term" value="F:heme binding"/>
    <property type="evidence" value="ECO:0000318"/>
    <property type="project" value="GO_Central"/>
</dbReference>
<dbReference type="EMBL" id="MNCJ02000328">
    <property type="protein sequence ID" value="KAF5773517.1"/>
    <property type="molecule type" value="Genomic_DNA"/>
</dbReference>
<dbReference type="Pfam" id="PF03100">
    <property type="entry name" value="CcmE"/>
    <property type="match status" value="1"/>
</dbReference>
<evidence type="ECO:0000313" key="11">
    <source>
        <dbReference type="Proteomes" id="UP000215914"/>
    </source>
</evidence>
<sequence length="327" mass="36590">MASRFTSRFISRLLQNRNPNFLHSNHRPIFTTIPNSSSISSPTLSSLFHSKFPPSNHRFFSTARRHPNRQQKLDIGARARQMQTRRLWTYAITFSCIAGFIIIVLNQFEDQLVFYVTPTDALTKYSENPSKNKFRLGGLVLEGSVAHPASSHEIEFVITDLITDMLVRYEGQVPDLFREGHSVVVEGFVKPITEQIKSEVSEKSVSGKARSVECYFSASEVLAKHDEKYMPAEVANAIEKNKKKLVEEAGGQIEGREDAAAAVPTAPLQVRRYIAVYGINCWCVSGKTSPSFSNDTMQACRKKMDNGDGFGLLVSFQMKVGGWGITI</sequence>
<evidence type="ECO:0000256" key="6">
    <source>
        <dbReference type="ARBA" id="ARBA00022989"/>
    </source>
</evidence>
<evidence type="ECO:0000256" key="8">
    <source>
        <dbReference type="ARBA" id="ARBA00023136"/>
    </source>
</evidence>
<dbReference type="PANTHER" id="PTHR34128:SF2">
    <property type="entry name" value="CYTOCHROME C-TYPE BIOGENESIS PROTEIN CCME HOMOLOG, MITOCHONDRIAL"/>
    <property type="match status" value="1"/>
</dbReference>
<keyword evidence="8 9" id="KW-0472">Membrane</keyword>
<dbReference type="PANTHER" id="PTHR34128">
    <property type="entry name" value="CYTOCHROME C-TYPE BIOGENESIS PROTEIN CCME HOMOLOG, MITOCHONDRIAL"/>
    <property type="match status" value="1"/>
</dbReference>
<dbReference type="Gramene" id="mRNA:HanXRQr2_Chr13g0589461">
    <property type="protein sequence ID" value="mRNA:HanXRQr2_Chr13g0589461"/>
    <property type="gene ID" value="HanXRQr2_Chr13g0589461"/>
</dbReference>
<keyword evidence="4" id="KW-0479">Metal-binding</keyword>
<dbReference type="InterPro" id="IPR012340">
    <property type="entry name" value="NA-bd_OB-fold"/>
</dbReference>
<dbReference type="HAMAP" id="MF_01959">
    <property type="entry name" value="CcmE"/>
    <property type="match status" value="1"/>
</dbReference>
<name>A0A9K3HAC7_HELAN</name>
<proteinExistence type="inferred from homology"/>
<dbReference type="GO" id="GO:0046872">
    <property type="term" value="F:metal ion binding"/>
    <property type="evidence" value="ECO:0007669"/>
    <property type="project" value="UniProtKB-KW"/>
</dbReference>
<dbReference type="SUPFAM" id="SSF82093">
    <property type="entry name" value="Heme chaperone CcmE"/>
    <property type="match status" value="1"/>
</dbReference>
<keyword evidence="3 9" id="KW-0812">Transmembrane</keyword>
<evidence type="ECO:0000256" key="5">
    <source>
        <dbReference type="ARBA" id="ARBA00022748"/>
    </source>
</evidence>
<dbReference type="GO" id="GO:0017004">
    <property type="term" value="P:cytochrome complex assembly"/>
    <property type="evidence" value="ECO:0007669"/>
    <property type="project" value="UniProtKB-KW"/>
</dbReference>
<dbReference type="InterPro" id="IPR004329">
    <property type="entry name" value="CcmE"/>
</dbReference>
<evidence type="ECO:0000313" key="10">
    <source>
        <dbReference type="EMBL" id="KAF5773517.1"/>
    </source>
</evidence>
<dbReference type="GO" id="GO:0005886">
    <property type="term" value="C:plasma membrane"/>
    <property type="evidence" value="ECO:0007669"/>
    <property type="project" value="InterPro"/>
</dbReference>
<reference evidence="10" key="2">
    <citation type="submission" date="2020-06" db="EMBL/GenBank/DDBJ databases">
        <title>Helianthus annuus Genome sequencing and assembly Release 2.</title>
        <authorList>
            <person name="Gouzy J."/>
            <person name="Langlade N."/>
            <person name="Munos S."/>
        </authorList>
    </citation>
    <scope>NUCLEOTIDE SEQUENCE</scope>
    <source>
        <tissue evidence="10">Leaves</tissue>
    </source>
</reference>
<dbReference type="InterPro" id="IPR036127">
    <property type="entry name" value="CcmE-like_sf"/>
</dbReference>
<evidence type="ECO:0000256" key="4">
    <source>
        <dbReference type="ARBA" id="ARBA00022723"/>
    </source>
</evidence>
<evidence type="ECO:0000256" key="1">
    <source>
        <dbReference type="ARBA" id="ARBA00004370"/>
    </source>
</evidence>
<gene>
    <name evidence="10" type="ORF">HanXRQr2_Chr13g0589461</name>
</gene>
<organism evidence="10 11">
    <name type="scientific">Helianthus annuus</name>
    <name type="common">Common sunflower</name>
    <dbReference type="NCBI Taxonomy" id="4232"/>
    <lineage>
        <taxon>Eukaryota</taxon>
        <taxon>Viridiplantae</taxon>
        <taxon>Streptophyta</taxon>
        <taxon>Embryophyta</taxon>
        <taxon>Tracheophyta</taxon>
        <taxon>Spermatophyta</taxon>
        <taxon>Magnoliopsida</taxon>
        <taxon>eudicotyledons</taxon>
        <taxon>Gunneridae</taxon>
        <taxon>Pentapetalae</taxon>
        <taxon>asterids</taxon>
        <taxon>campanulids</taxon>
        <taxon>Asterales</taxon>
        <taxon>Asteraceae</taxon>
        <taxon>Asteroideae</taxon>
        <taxon>Heliantheae alliance</taxon>
        <taxon>Heliantheae</taxon>
        <taxon>Helianthus</taxon>
    </lineage>
</organism>
<keyword evidence="5" id="KW-0201">Cytochrome c-type biogenesis</keyword>
<keyword evidence="11" id="KW-1185">Reference proteome</keyword>
<evidence type="ECO:0000256" key="2">
    <source>
        <dbReference type="ARBA" id="ARBA00022617"/>
    </source>
</evidence>
<dbReference type="GO" id="GO:0017003">
    <property type="term" value="P:protein-heme linkage"/>
    <property type="evidence" value="ECO:0007669"/>
    <property type="project" value="InterPro"/>
</dbReference>
<evidence type="ECO:0000256" key="9">
    <source>
        <dbReference type="SAM" id="Phobius"/>
    </source>
</evidence>
<reference evidence="10" key="1">
    <citation type="journal article" date="2017" name="Nature">
        <title>The sunflower genome provides insights into oil metabolism, flowering and Asterid evolution.</title>
        <authorList>
            <person name="Badouin H."/>
            <person name="Gouzy J."/>
            <person name="Grassa C.J."/>
            <person name="Murat F."/>
            <person name="Staton S.E."/>
            <person name="Cottret L."/>
            <person name="Lelandais-Briere C."/>
            <person name="Owens G.L."/>
            <person name="Carrere S."/>
            <person name="Mayjonade B."/>
            <person name="Legrand L."/>
            <person name="Gill N."/>
            <person name="Kane N.C."/>
            <person name="Bowers J.E."/>
            <person name="Hubner S."/>
            <person name="Bellec A."/>
            <person name="Berard A."/>
            <person name="Berges H."/>
            <person name="Blanchet N."/>
            <person name="Boniface M.C."/>
            <person name="Brunel D."/>
            <person name="Catrice O."/>
            <person name="Chaidir N."/>
            <person name="Claudel C."/>
            <person name="Donnadieu C."/>
            <person name="Faraut T."/>
            <person name="Fievet G."/>
            <person name="Helmstetter N."/>
            <person name="King M."/>
            <person name="Knapp S.J."/>
            <person name="Lai Z."/>
            <person name="Le Paslier M.C."/>
            <person name="Lippi Y."/>
            <person name="Lorenzon L."/>
            <person name="Mandel J.R."/>
            <person name="Marage G."/>
            <person name="Marchand G."/>
            <person name="Marquand E."/>
            <person name="Bret-Mestries E."/>
            <person name="Morien E."/>
            <person name="Nambeesan S."/>
            <person name="Nguyen T."/>
            <person name="Pegot-Espagnet P."/>
            <person name="Pouilly N."/>
            <person name="Raftis F."/>
            <person name="Sallet E."/>
            <person name="Schiex T."/>
            <person name="Thomas J."/>
            <person name="Vandecasteele C."/>
            <person name="Vares D."/>
            <person name="Vear F."/>
            <person name="Vautrin S."/>
            <person name="Crespi M."/>
            <person name="Mangin B."/>
            <person name="Burke J.M."/>
            <person name="Salse J."/>
            <person name="Munos S."/>
            <person name="Vincourt P."/>
            <person name="Rieseberg L.H."/>
            <person name="Langlade N.B."/>
        </authorList>
    </citation>
    <scope>NUCLEOTIDE SEQUENCE</scope>
    <source>
        <tissue evidence="10">Leaves</tissue>
    </source>
</reference>
<dbReference type="Proteomes" id="UP000215914">
    <property type="component" value="Unassembled WGS sequence"/>
</dbReference>
<evidence type="ECO:0000256" key="3">
    <source>
        <dbReference type="ARBA" id="ARBA00022692"/>
    </source>
</evidence>
<protein>
    <submittedName>
        <fullName evidence="10">CcmE/CycJ protein</fullName>
    </submittedName>
</protein>
<dbReference type="Gene3D" id="2.40.50.140">
    <property type="entry name" value="Nucleic acid-binding proteins"/>
    <property type="match status" value="1"/>
</dbReference>
<comment type="subcellular location">
    <subcellularLocation>
        <location evidence="1">Membrane</location>
    </subcellularLocation>
</comment>
<keyword evidence="7" id="KW-0408">Iron</keyword>
<dbReference type="GO" id="GO:1903607">
    <property type="term" value="P:cytochrome c biosynthetic process"/>
    <property type="evidence" value="ECO:0000318"/>
    <property type="project" value="GO_Central"/>
</dbReference>
<dbReference type="GO" id="GO:0005743">
    <property type="term" value="C:mitochondrial inner membrane"/>
    <property type="evidence" value="ECO:0000318"/>
    <property type="project" value="GO_Central"/>
</dbReference>
<evidence type="ECO:0000256" key="7">
    <source>
        <dbReference type="ARBA" id="ARBA00023004"/>
    </source>
</evidence>
<accession>A0A9K3HAC7</accession>
<feature type="transmembrane region" description="Helical" evidence="9">
    <location>
        <begin position="87"/>
        <end position="105"/>
    </location>
</feature>
<dbReference type="AlphaFoldDB" id="A0A9K3HAC7"/>
<keyword evidence="2" id="KW-0349">Heme</keyword>
<keyword evidence="6 9" id="KW-1133">Transmembrane helix</keyword>
<comment type="caution">
    <text evidence="10">The sequence shown here is derived from an EMBL/GenBank/DDBJ whole genome shotgun (WGS) entry which is preliminary data.</text>
</comment>